<evidence type="ECO:0000256" key="1">
    <source>
        <dbReference type="ARBA" id="ARBA00004651"/>
    </source>
</evidence>
<sequence>MTNPQAPDPHSVPQSQPTQRSETRPRRRLKARPRIRTTPLGENLELWLRIIAVSLISLVAFEVIAVATAMPYVVADLGGIRYYALASGIALAAQVVTTAIAGVWCDAQGPKKVLYTGIILFVAGLVITTFATNTAILVVGRAIQGLGSGLLIVPLYVMVSGYIPKQKQPAVFASFAAAWILPSLIGPVIAGIFVDYLHWRWVFGITPVLIVIAAPFGYSKIKQFPPLAEPVKVGSLHRLLFFALAAGISVACLQILSGTQRGHFTPITYILIALSSVACFAFMRPLLPAGTLSGKRGLPASIFFRGLINGTYITVELFLPLLLKEVHSFSPTSAGFVMTVGSITWAAGSWWQGRVTNARIRAKFPLIGTLMQLGGMLLTVLGAFPSLPGETVFIGWLIASTGLGISYPAMTVHALALTERKLHGKTSSALQISDTLGSAMLIAYAGILFSVTRSFEHHAFTWVIGFSCAVLIVALVLVRRITAGENESADCTY</sequence>
<name>A0A4Q9V346_9ACTO</name>
<evidence type="ECO:0000313" key="9">
    <source>
        <dbReference type="Proteomes" id="UP000293036"/>
    </source>
</evidence>
<feature type="domain" description="Major facilitator superfamily (MFS) profile" evidence="7">
    <location>
        <begin position="48"/>
        <end position="482"/>
    </location>
</feature>
<feature type="transmembrane region" description="Helical" evidence="6">
    <location>
        <begin position="142"/>
        <end position="163"/>
    </location>
</feature>
<feature type="transmembrane region" description="Helical" evidence="6">
    <location>
        <begin position="459"/>
        <end position="478"/>
    </location>
</feature>
<feature type="transmembrane region" description="Helical" evidence="6">
    <location>
        <begin position="429"/>
        <end position="447"/>
    </location>
</feature>
<feature type="transmembrane region" description="Helical" evidence="6">
    <location>
        <begin position="364"/>
        <end position="387"/>
    </location>
</feature>
<dbReference type="GO" id="GO:0005886">
    <property type="term" value="C:plasma membrane"/>
    <property type="evidence" value="ECO:0007669"/>
    <property type="project" value="UniProtKB-SubCell"/>
</dbReference>
<dbReference type="GO" id="GO:0022857">
    <property type="term" value="F:transmembrane transporter activity"/>
    <property type="evidence" value="ECO:0007669"/>
    <property type="project" value="InterPro"/>
</dbReference>
<dbReference type="Pfam" id="PF07690">
    <property type="entry name" value="MFS_1"/>
    <property type="match status" value="1"/>
</dbReference>
<dbReference type="EMBL" id="SJDT01000002">
    <property type="protein sequence ID" value="TBW22892.1"/>
    <property type="molecule type" value="Genomic_DNA"/>
</dbReference>
<reference evidence="8 9" key="1">
    <citation type="submission" date="2019-02" db="EMBL/GenBank/DDBJ databases">
        <title>Arcanobacterium bovis sp. nov., isolated from the milk of a cow with mastitis.</title>
        <authorList>
            <person name="Sammra O."/>
            <person name="Foster G."/>
            <person name="Hassan A."/>
            <person name="Alssahen M."/>
            <person name="Laemmler C."/>
            <person name="Borowiak M."/>
            <person name="Malorny B."/>
            <person name="Abdulmawjood A."/>
        </authorList>
    </citation>
    <scope>NUCLEOTIDE SEQUENCE [LARGE SCALE GENOMIC DNA]</scope>
    <source>
        <strain evidence="8 9">C605018/01/1</strain>
    </source>
</reference>
<evidence type="ECO:0000256" key="4">
    <source>
        <dbReference type="ARBA" id="ARBA00023136"/>
    </source>
</evidence>
<dbReference type="InterPro" id="IPR011701">
    <property type="entry name" value="MFS"/>
</dbReference>
<feature type="transmembrane region" description="Helical" evidence="6">
    <location>
        <begin position="334"/>
        <end position="352"/>
    </location>
</feature>
<evidence type="ECO:0000313" key="8">
    <source>
        <dbReference type="EMBL" id="TBW22892.1"/>
    </source>
</evidence>
<dbReference type="PROSITE" id="PS50850">
    <property type="entry name" value="MFS"/>
    <property type="match status" value="1"/>
</dbReference>
<feature type="compositionally biased region" description="Basic residues" evidence="5">
    <location>
        <begin position="25"/>
        <end position="34"/>
    </location>
</feature>
<gene>
    <name evidence="8" type="ORF">EZJ44_03070</name>
</gene>
<dbReference type="PANTHER" id="PTHR23501">
    <property type="entry name" value="MAJOR FACILITATOR SUPERFAMILY"/>
    <property type="match status" value="1"/>
</dbReference>
<evidence type="ECO:0000259" key="7">
    <source>
        <dbReference type="PROSITE" id="PS50850"/>
    </source>
</evidence>
<accession>A0A4Q9V346</accession>
<keyword evidence="4 6" id="KW-0472">Membrane</keyword>
<proteinExistence type="predicted"/>
<dbReference type="OrthoDB" id="9778875at2"/>
<dbReference type="AlphaFoldDB" id="A0A4Q9V346"/>
<dbReference type="InterPro" id="IPR020846">
    <property type="entry name" value="MFS_dom"/>
</dbReference>
<dbReference type="Proteomes" id="UP000293036">
    <property type="component" value="Unassembled WGS sequence"/>
</dbReference>
<dbReference type="PANTHER" id="PTHR23501:SF154">
    <property type="entry name" value="MULTIDRUG-EFFLUX TRANSPORTER RV1634-RELATED"/>
    <property type="match status" value="1"/>
</dbReference>
<organism evidence="8 9">
    <name type="scientific">Arcanobacterium bovis</name>
    <dbReference type="NCBI Taxonomy" id="2529275"/>
    <lineage>
        <taxon>Bacteria</taxon>
        <taxon>Bacillati</taxon>
        <taxon>Actinomycetota</taxon>
        <taxon>Actinomycetes</taxon>
        <taxon>Actinomycetales</taxon>
        <taxon>Actinomycetaceae</taxon>
        <taxon>Arcanobacterium</taxon>
    </lineage>
</organism>
<feature type="transmembrane region" description="Helical" evidence="6">
    <location>
        <begin position="302"/>
        <end position="322"/>
    </location>
</feature>
<feature type="transmembrane region" description="Helical" evidence="6">
    <location>
        <begin position="113"/>
        <end position="136"/>
    </location>
</feature>
<protein>
    <submittedName>
        <fullName evidence="8">MFS transporter</fullName>
    </submittedName>
</protein>
<feature type="transmembrane region" description="Helical" evidence="6">
    <location>
        <begin position="239"/>
        <end position="257"/>
    </location>
</feature>
<feature type="transmembrane region" description="Helical" evidence="6">
    <location>
        <begin position="263"/>
        <end position="282"/>
    </location>
</feature>
<evidence type="ECO:0000256" key="6">
    <source>
        <dbReference type="SAM" id="Phobius"/>
    </source>
</evidence>
<dbReference type="Gene3D" id="1.20.1250.20">
    <property type="entry name" value="MFS general substrate transporter like domains"/>
    <property type="match status" value="2"/>
</dbReference>
<keyword evidence="9" id="KW-1185">Reference proteome</keyword>
<feature type="transmembrane region" description="Helical" evidence="6">
    <location>
        <begin position="170"/>
        <end position="193"/>
    </location>
</feature>
<comment type="subcellular location">
    <subcellularLocation>
        <location evidence="1">Cell membrane</location>
        <topology evidence="1">Multi-pass membrane protein</topology>
    </subcellularLocation>
</comment>
<feature type="region of interest" description="Disordered" evidence="5">
    <location>
        <begin position="1"/>
        <end position="34"/>
    </location>
</feature>
<dbReference type="RefSeq" id="WP_131279990.1">
    <property type="nucleotide sequence ID" value="NZ_JBHSLR010000009.1"/>
</dbReference>
<feature type="transmembrane region" description="Helical" evidence="6">
    <location>
        <begin position="46"/>
        <end position="74"/>
    </location>
</feature>
<evidence type="ECO:0000256" key="3">
    <source>
        <dbReference type="ARBA" id="ARBA00022989"/>
    </source>
</evidence>
<evidence type="ECO:0000256" key="2">
    <source>
        <dbReference type="ARBA" id="ARBA00022692"/>
    </source>
</evidence>
<dbReference type="SUPFAM" id="SSF103473">
    <property type="entry name" value="MFS general substrate transporter"/>
    <property type="match status" value="1"/>
</dbReference>
<keyword evidence="2 6" id="KW-0812">Transmembrane</keyword>
<keyword evidence="3 6" id="KW-1133">Transmembrane helix</keyword>
<comment type="caution">
    <text evidence="8">The sequence shown here is derived from an EMBL/GenBank/DDBJ whole genome shotgun (WGS) entry which is preliminary data.</text>
</comment>
<feature type="transmembrane region" description="Helical" evidence="6">
    <location>
        <begin position="393"/>
        <end position="417"/>
    </location>
</feature>
<dbReference type="InterPro" id="IPR036259">
    <property type="entry name" value="MFS_trans_sf"/>
</dbReference>
<feature type="transmembrane region" description="Helical" evidence="6">
    <location>
        <begin position="80"/>
        <end position="101"/>
    </location>
</feature>
<feature type="transmembrane region" description="Helical" evidence="6">
    <location>
        <begin position="199"/>
        <end position="218"/>
    </location>
</feature>
<evidence type="ECO:0000256" key="5">
    <source>
        <dbReference type="SAM" id="MobiDB-lite"/>
    </source>
</evidence>